<sequence>MVVSDFANGLRNIWPFSILEGSDLRESNKLVQRLSVPESTKNFVFAVRVPEHDSTIYILSAQNLSQRSASDAECLIREIRPGAVVAQVDKSAFGEAQVEESVLEGGSSDSIPTSAFRVLKQCFVDKVNKEKYESVAGILVLKEIFGTSFNGHLLAAKRVAKEVGSSFMLLESPFVISLSSVKSLDHQLRPSSCVVDSNEIQFDSHEVPPFAQSIYSLLVDLHDIFIDLPSIRKSLNNARKMLSDVNKGESMDTGVISEVYLFQIAVEGLRIALNNAGRKASSRRREVQFSQLSSEEKSYALMADLLRSQAQKFKNIVAVVDASNLAGLRKHWNTYVPQEVRDMSEHMVQDFDSDESGNDSKLKRLLSDKPVVAVGAGATAIWGASSLSKAISASPFFKLLTFKAPASLNLFLTHTHKVMTFAFTKVAYPSKVMAPGLASSGAKSTSLMKASLSAEKIRAVTQSIIASAEKTSLSAMRAAFYEIMRKRRAKPIGTLPLAAFGASLATCAGLLVYEDGIECAAVSLPSAPSIAKLGRGIQNLHEASLEVRRTESNRIHNAIETLRQRLKKFTLR</sequence>
<dbReference type="Proteomes" id="UP000467841">
    <property type="component" value="Unassembled WGS sequence"/>
</dbReference>
<name>A0A6D2KF30_9BRAS</name>
<dbReference type="OrthoDB" id="1908857at2759"/>
<dbReference type="PANTHER" id="PTHR36020">
    <property type="entry name" value="TRANSMEMBRANE PROTEIN"/>
    <property type="match status" value="1"/>
</dbReference>
<evidence type="ECO:0000313" key="2">
    <source>
        <dbReference type="Proteomes" id="UP000467841"/>
    </source>
</evidence>
<gene>
    <name evidence="1" type="ORF">MERR_LOCUS37685</name>
</gene>
<proteinExistence type="predicted"/>
<comment type="caution">
    <text evidence="1">The sequence shown here is derived from an EMBL/GenBank/DDBJ whole genome shotgun (WGS) entry which is preliminary data.</text>
</comment>
<dbReference type="PANTHER" id="PTHR36020:SF1">
    <property type="entry name" value="TRANSMEMBRANE PROTEIN"/>
    <property type="match status" value="1"/>
</dbReference>
<dbReference type="EMBL" id="CACVBM020001451">
    <property type="protein sequence ID" value="CAA7050450.1"/>
    <property type="molecule type" value="Genomic_DNA"/>
</dbReference>
<organism evidence="1 2">
    <name type="scientific">Microthlaspi erraticum</name>
    <dbReference type="NCBI Taxonomy" id="1685480"/>
    <lineage>
        <taxon>Eukaryota</taxon>
        <taxon>Viridiplantae</taxon>
        <taxon>Streptophyta</taxon>
        <taxon>Embryophyta</taxon>
        <taxon>Tracheophyta</taxon>
        <taxon>Spermatophyta</taxon>
        <taxon>Magnoliopsida</taxon>
        <taxon>eudicotyledons</taxon>
        <taxon>Gunneridae</taxon>
        <taxon>Pentapetalae</taxon>
        <taxon>rosids</taxon>
        <taxon>malvids</taxon>
        <taxon>Brassicales</taxon>
        <taxon>Brassicaceae</taxon>
        <taxon>Coluteocarpeae</taxon>
        <taxon>Microthlaspi</taxon>
    </lineage>
</organism>
<evidence type="ECO:0000313" key="1">
    <source>
        <dbReference type="EMBL" id="CAA7050450.1"/>
    </source>
</evidence>
<dbReference type="AlphaFoldDB" id="A0A6D2KF30"/>
<protein>
    <recommendedName>
        <fullName evidence="3">Transmembrane protein</fullName>
    </recommendedName>
</protein>
<reference evidence="1" key="1">
    <citation type="submission" date="2020-01" db="EMBL/GenBank/DDBJ databases">
        <authorList>
            <person name="Mishra B."/>
        </authorList>
    </citation>
    <scope>NUCLEOTIDE SEQUENCE [LARGE SCALE GENOMIC DNA]</scope>
</reference>
<evidence type="ECO:0008006" key="3">
    <source>
        <dbReference type="Google" id="ProtNLM"/>
    </source>
</evidence>
<keyword evidence="2" id="KW-1185">Reference proteome</keyword>
<accession>A0A6D2KF30</accession>